<evidence type="ECO:0000256" key="1">
    <source>
        <dbReference type="ARBA" id="ARBA00001362"/>
    </source>
</evidence>
<dbReference type="HOGENOM" id="CLU_060744_0_1_6"/>
<proteinExistence type="inferred from homology"/>
<protein>
    <recommendedName>
        <fullName evidence="9 10">D-alanyl-D-alanine dipeptidase</fullName>
        <shortName evidence="9 10">D-Ala-D-Ala dipeptidase</shortName>
        <ecNumber evidence="9 10">3.4.13.22</ecNumber>
    </recommendedName>
</protein>
<dbReference type="GO" id="GO:0160237">
    <property type="term" value="F:D-Ala-D-Ala dipeptidase activity"/>
    <property type="evidence" value="ECO:0007669"/>
    <property type="project" value="UniProtKB-EC"/>
</dbReference>
<evidence type="ECO:0000256" key="2">
    <source>
        <dbReference type="ARBA" id="ARBA00022670"/>
    </source>
</evidence>
<evidence type="ECO:0000256" key="3">
    <source>
        <dbReference type="ARBA" id="ARBA00022723"/>
    </source>
</evidence>
<evidence type="ECO:0000256" key="8">
    <source>
        <dbReference type="ARBA" id="ARBA00023316"/>
    </source>
</evidence>
<evidence type="ECO:0000256" key="5">
    <source>
        <dbReference type="ARBA" id="ARBA00022833"/>
    </source>
</evidence>
<feature type="binding site" evidence="9">
    <location>
        <position position="142"/>
    </location>
    <ligand>
        <name>Zn(2+)</name>
        <dbReference type="ChEBI" id="CHEBI:29105"/>
        <note>catalytic</note>
    </ligand>
</feature>
<organism evidence="12 13">
    <name type="scientific">Legionella hackeliae</name>
    <dbReference type="NCBI Taxonomy" id="449"/>
    <lineage>
        <taxon>Bacteria</taxon>
        <taxon>Pseudomonadati</taxon>
        <taxon>Pseudomonadota</taxon>
        <taxon>Gammaproteobacteria</taxon>
        <taxon>Legionellales</taxon>
        <taxon>Legionellaceae</taxon>
        <taxon>Legionella</taxon>
    </lineage>
</organism>
<feature type="site" description="Transition state stabilizer" evidence="9">
    <location>
        <position position="90"/>
    </location>
</feature>
<dbReference type="InterPro" id="IPR009045">
    <property type="entry name" value="Zn_M74/Hedgehog-like"/>
</dbReference>
<evidence type="ECO:0000256" key="4">
    <source>
        <dbReference type="ARBA" id="ARBA00022801"/>
    </source>
</evidence>
<evidence type="ECO:0000256" key="6">
    <source>
        <dbReference type="ARBA" id="ARBA00022997"/>
    </source>
</evidence>
<keyword evidence="3 9" id="KW-0479">Metal-binding</keyword>
<feature type="active site" description="Proton donor/acceptor" evidence="9">
    <location>
        <position position="218"/>
    </location>
</feature>
<dbReference type="Pfam" id="PF01427">
    <property type="entry name" value="Peptidase_M15"/>
    <property type="match status" value="1"/>
</dbReference>
<evidence type="ECO:0000256" key="10">
    <source>
        <dbReference type="PIRNR" id="PIRNR026671"/>
    </source>
</evidence>
<reference evidence="13" key="1">
    <citation type="submission" date="2014-09" db="EMBL/GenBank/DDBJ databases">
        <authorList>
            <person name="Gomez-Valero L."/>
        </authorList>
    </citation>
    <scope>NUCLEOTIDE SEQUENCE [LARGE SCALE GENOMIC DNA]</scope>
    <source>
        <strain evidence="13">ATCC35250</strain>
    </source>
</reference>
<evidence type="ECO:0000256" key="7">
    <source>
        <dbReference type="ARBA" id="ARBA00023049"/>
    </source>
</evidence>
<keyword evidence="7 9" id="KW-0482">Metalloprotease</keyword>
<evidence type="ECO:0000256" key="11">
    <source>
        <dbReference type="SAM" id="SignalP"/>
    </source>
</evidence>
<accession>A0A0A8UWE4</accession>
<sequence length="239" mass="27241">MKRYSPLLLSFFAVQSAYALPKGFVYLNQVAPQVIEELRYGTKENFMGRPVPGYLANRCILTLPAAQQLAKAEKAALAMGYTFKVYDCYRPQKAVNAFYTWSQDSGDQKMKSSYYPREDKETLFDKGYIAKASGHSRGSTVDLTLVKLGAKSSSSGTPTACYGKDYNNDNSLNTGTRFDCFDVSAHVDYQNLTSTQKTNRHLLQSLMLRFGFKPYKEEWWHFTLKNEPYPKTYFNFAVK</sequence>
<feature type="signal peptide" evidence="11">
    <location>
        <begin position="1"/>
        <end position="19"/>
    </location>
</feature>
<dbReference type="AlphaFoldDB" id="A0A0A8UWE4"/>
<comment type="function">
    <text evidence="9 10">Catalyzes hydrolysis of the D-alanyl-D-alanine dipeptide.</text>
</comment>
<evidence type="ECO:0000313" key="12">
    <source>
        <dbReference type="EMBL" id="CEK11871.1"/>
    </source>
</evidence>
<dbReference type="EMBL" id="LN681225">
    <property type="protein sequence ID" value="CEK11871.1"/>
    <property type="molecule type" value="Genomic_DNA"/>
</dbReference>
<dbReference type="OrthoDB" id="9801430at2"/>
<dbReference type="InterPro" id="IPR000755">
    <property type="entry name" value="A_A_dipeptidase"/>
</dbReference>
<comment type="cofactor">
    <cofactor evidence="9">
        <name>Zn(2+)</name>
        <dbReference type="ChEBI" id="CHEBI:29105"/>
    </cofactor>
    <text evidence="9">Binds 1 zinc ion per subunit.</text>
</comment>
<gene>
    <name evidence="12" type="primary">vanX</name>
    <name evidence="9" type="synonym">ddpX</name>
    <name evidence="12" type="ORF">LHA_2877</name>
</gene>
<dbReference type="RefSeq" id="WP_045106978.1">
    <property type="nucleotide sequence ID" value="NZ_LNYF01000012.1"/>
</dbReference>
<dbReference type="STRING" id="449.LHA_2877"/>
<dbReference type="SUPFAM" id="SSF55166">
    <property type="entry name" value="Hedgehog/DD-peptidase"/>
    <property type="match status" value="1"/>
</dbReference>
<dbReference type="GO" id="GO:0008237">
    <property type="term" value="F:metallopeptidase activity"/>
    <property type="evidence" value="ECO:0007669"/>
    <property type="project" value="UniProtKB-KW"/>
</dbReference>
<comment type="catalytic activity">
    <reaction evidence="1 9 10">
        <text>D-alanyl-D-alanine + H2O = 2 D-alanine</text>
        <dbReference type="Rhea" id="RHEA:20661"/>
        <dbReference type="ChEBI" id="CHEBI:15377"/>
        <dbReference type="ChEBI" id="CHEBI:57416"/>
        <dbReference type="ChEBI" id="CHEBI:57822"/>
        <dbReference type="EC" id="3.4.13.22"/>
    </reaction>
</comment>
<feature type="binding site" evidence="9">
    <location>
        <position position="135"/>
    </location>
    <ligand>
        <name>Zn(2+)</name>
        <dbReference type="ChEBI" id="CHEBI:29105"/>
        <note>catalytic</note>
    </ligand>
</feature>
<keyword evidence="5 9" id="KW-0862">Zinc</keyword>
<keyword evidence="8 10" id="KW-0961">Cell wall biogenesis/degradation</keyword>
<dbReference type="GO" id="GO:0071555">
    <property type="term" value="P:cell wall organization"/>
    <property type="evidence" value="ECO:0007669"/>
    <property type="project" value="UniProtKB-KW"/>
</dbReference>
<evidence type="ECO:0000313" key="13">
    <source>
        <dbReference type="Proteomes" id="UP000032803"/>
    </source>
</evidence>
<dbReference type="Gene3D" id="3.30.1380.10">
    <property type="match status" value="1"/>
</dbReference>
<keyword evidence="6 9" id="KW-0224">Dipeptidase</keyword>
<keyword evidence="11" id="KW-0732">Signal</keyword>
<dbReference type="GO" id="GO:0006508">
    <property type="term" value="P:proteolysis"/>
    <property type="evidence" value="ECO:0007669"/>
    <property type="project" value="UniProtKB-KW"/>
</dbReference>
<keyword evidence="4 9" id="KW-0378">Hydrolase</keyword>
<keyword evidence="13" id="KW-1185">Reference proteome</keyword>
<dbReference type="KEGG" id="lha:LHA_2877"/>
<dbReference type="Proteomes" id="UP000032803">
    <property type="component" value="Chromosome I"/>
</dbReference>
<comment type="similarity">
    <text evidence="9 10">Belongs to the peptidase M15D family.</text>
</comment>
<dbReference type="EC" id="3.4.13.22" evidence="9 10"/>
<dbReference type="PANTHER" id="PTHR43126">
    <property type="entry name" value="D-ALANYL-D-ALANINE DIPEPTIDASE"/>
    <property type="match status" value="1"/>
</dbReference>
<dbReference type="HAMAP" id="MF_01924">
    <property type="entry name" value="A_A_dipeptidase"/>
    <property type="match status" value="1"/>
</dbReference>
<name>A0A0A8UWE4_LEGHA</name>
<feature type="chain" id="PRO_5002057701" description="D-alanyl-D-alanine dipeptidase" evidence="11">
    <location>
        <begin position="20"/>
        <end position="239"/>
    </location>
</feature>
<keyword evidence="2 9" id="KW-0645">Protease</keyword>
<evidence type="ECO:0000256" key="9">
    <source>
        <dbReference type="HAMAP-Rule" id="MF_01924"/>
    </source>
</evidence>
<feature type="binding site" evidence="9">
    <location>
        <position position="221"/>
    </location>
    <ligand>
        <name>Zn(2+)</name>
        <dbReference type="ChEBI" id="CHEBI:29105"/>
        <note>catalytic</note>
    </ligand>
</feature>
<dbReference type="PANTHER" id="PTHR43126:SF1">
    <property type="entry name" value="D-ALANYL-D-ALANINE DIPEPTIDASE"/>
    <property type="match status" value="1"/>
</dbReference>
<dbReference type="GO" id="GO:0008270">
    <property type="term" value="F:zinc ion binding"/>
    <property type="evidence" value="ECO:0007669"/>
    <property type="project" value="UniProtKB-UniRule"/>
</dbReference>
<dbReference type="PIRSF" id="PIRSF026671">
    <property type="entry name" value="AA_dipeptidase"/>
    <property type="match status" value="1"/>
</dbReference>
<dbReference type="CDD" id="cd14817">
    <property type="entry name" value="D-Ala-D-Ala_dipeptidase_VanX"/>
    <property type="match status" value="1"/>
</dbReference>